<dbReference type="GO" id="GO:0006075">
    <property type="term" value="P:(1-&gt;3)-beta-D-glucan biosynthetic process"/>
    <property type="evidence" value="ECO:0007669"/>
    <property type="project" value="InterPro"/>
</dbReference>
<evidence type="ECO:0000256" key="2">
    <source>
        <dbReference type="ARBA" id="ARBA00011073"/>
    </source>
</evidence>
<protein>
    <recommendedName>
        <fullName evidence="4">Glycosyl transferase 48 domain-containing protein</fullName>
    </recommendedName>
</protein>
<dbReference type="GO" id="GO:0004252">
    <property type="term" value="F:serine-type endopeptidase activity"/>
    <property type="evidence" value="ECO:0007669"/>
    <property type="project" value="InterPro"/>
</dbReference>
<comment type="similarity">
    <text evidence="2">Belongs to the peptidase S8 family.</text>
</comment>
<reference evidence="5 6" key="1">
    <citation type="journal article" date="2022" name="Nat. Genet.">
        <title>Improved pea reference genome and pan-genome highlight genomic features and evolutionary characteristics.</title>
        <authorList>
            <person name="Yang T."/>
            <person name="Liu R."/>
            <person name="Luo Y."/>
            <person name="Hu S."/>
            <person name="Wang D."/>
            <person name="Wang C."/>
            <person name="Pandey M.K."/>
            <person name="Ge S."/>
            <person name="Xu Q."/>
            <person name="Li N."/>
            <person name="Li G."/>
            <person name="Huang Y."/>
            <person name="Saxena R.K."/>
            <person name="Ji Y."/>
            <person name="Li M."/>
            <person name="Yan X."/>
            <person name="He Y."/>
            <person name="Liu Y."/>
            <person name="Wang X."/>
            <person name="Xiang C."/>
            <person name="Varshney R.K."/>
            <person name="Ding H."/>
            <person name="Gao S."/>
            <person name="Zong X."/>
        </authorList>
    </citation>
    <scope>NUCLEOTIDE SEQUENCE [LARGE SCALE GENOMIC DNA]</scope>
    <source>
        <strain evidence="5 6">cv. Zhongwan 6</strain>
    </source>
</reference>
<dbReference type="Gramene" id="Psat06G0383700-T1">
    <property type="protein sequence ID" value="KAI5398197.1"/>
    <property type="gene ID" value="KIW84_063837"/>
</dbReference>
<dbReference type="Proteomes" id="UP001058974">
    <property type="component" value="Chromosome 6"/>
</dbReference>
<comment type="caution">
    <text evidence="5">The sequence shown here is derived from an EMBL/GenBank/DDBJ whole genome shotgun (WGS) entry which is preliminary data.</text>
</comment>
<dbReference type="GO" id="GO:0000148">
    <property type="term" value="C:1,3-beta-D-glucan synthase complex"/>
    <property type="evidence" value="ECO:0007669"/>
    <property type="project" value="InterPro"/>
</dbReference>
<sequence>MPRNLLIRWQKVHQQPCHIVYTDYRPTPLQHYISPSESEGLYLVVDEKGKFREDSFHKALNALVPAADGDRKKRKCEVAKRIGRVSSTEDAELQESSSDTLELHFWASYRGQTLVRTVRGMMYYRRALVLQSYLESRSLGVDNYSQNNFITSQGILVSASAGNSVFPRTACNVAPWIFTVAASTLDREFSSNIYLGNSKVLKGFFSLNPMKMEYSHGLIHGSSAAASGVSATNASFCKNNTLDPTLIN</sequence>
<evidence type="ECO:0000313" key="6">
    <source>
        <dbReference type="Proteomes" id="UP001058974"/>
    </source>
</evidence>
<evidence type="ECO:0000256" key="3">
    <source>
        <dbReference type="ARBA" id="ARBA00022729"/>
    </source>
</evidence>
<organism evidence="5 6">
    <name type="scientific">Pisum sativum</name>
    <name type="common">Garden pea</name>
    <name type="synonym">Lathyrus oleraceus</name>
    <dbReference type="NCBI Taxonomy" id="3888"/>
    <lineage>
        <taxon>Eukaryota</taxon>
        <taxon>Viridiplantae</taxon>
        <taxon>Streptophyta</taxon>
        <taxon>Embryophyta</taxon>
        <taxon>Tracheophyta</taxon>
        <taxon>Spermatophyta</taxon>
        <taxon>Magnoliopsida</taxon>
        <taxon>eudicotyledons</taxon>
        <taxon>Gunneridae</taxon>
        <taxon>Pentapetalae</taxon>
        <taxon>rosids</taxon>
        <taxon>fabids</taxon>
        <taxon>Fabales</taxon>
        <taxon>Fabaceae</taxon>
        <taxon>Papilionoideae</taxon>
        <taxon>50 kb inversion clade</taxon>
        <taxon>NPAAA clade</taxon>
        <taxon>Hologalegina</taxon>
        <taxon>IRL clade</taxon>
        <taxon>Fabeae</taxon>
        <taxon>Lathyrus</taxon>
    </lineage>
</organism>
<evidence type="ECO:0000259" key="4">
    <source>
        <dbReference type="Pfam" id="PF02364"/>
    </source>
</evidence>
<name>A0A9D5A5C0_PEA</name>
<keyword evidence="3" id="KW-0732">Signal</keyword>
<dbReference type="GO" id="GO:0016020">
    <property type="term" value="C:membrane"/>
    <property type="evidence" value="ECO:0007669"/>
    <property type="project" value="InterPro"/>
</dbReference>
<dbReference type="InterPro" id="IPR036852">
    <property type="entry name" value="Peptidase_S8/S53_dom_sf"/>
</dbReference>
<gene>
    <name evidence="5" type="ORF">KIW84_063837</name>
</gene>
<dbReference type="Gene3D" id="3.50.30.30">
    <property type="match status" value="1"/>
</dbReference>
<accession>A0A9D5A5C0</accession>
<dbReference type="InterPro" id="IPR045051">
    <property type="entry name" value="SBT"/>
</dbReference>
<dbReference type="GO" id="GO:0003843">
    <property type="term" value="F:1,3-beta-D-glucan synthase activity"/>
    <property type="evidence" value="ECO:0007669"/>
    <property type="project" value="InterPro"/>
</dbReference>
<dbReference type="InterPro" id="IPR027417">
    <property type="entry name" value="P-loop_NTPase"/>
</dbReference>
<dbReference type="Gene3D" id="3.40.50.200">
    <property type="entry name" value="Peptidase S8/S53 domain"/>
    <property type="match status" value="1"/>
</dbReference>
<dbReference type="GO" id="GO:0005576">
    <property type="term" value="C:extracellular region"/>
    <property type="evidence" value="ECO:0007669"/>
    <property type="project" value="UniProtKB-SubCell"/>
</dbReference>
<dbReference type="InterPro" id="IPR003440">
    <property type="entry name" value="Glyco_trans_48_dom"/>
</dbReference>
<dbReference type="Pfam" id="PF02364">
    <property type="entry name" value="Glucan_synthase"/>
    <property type="match status" value="1"/>
</dbReference>
<dbReference type="SUPFAM" id="SSF52743">
    <property type="entry name" value="Subtilisin-like"/>
    <property type="match status" value="1"/>
</dbReference>
<evidence type="ECO:0000313" key="5">
    <source>
        <dbReference type="EMBL" id="KAI5398197.1"/>
    </source>
</evidence>
<dbReference type="GO" id="GO:0006508">
    <property type="term" value="P:proteolysis"/>
    <property type="evidence" value="ECO:0007669"/>
    <property type="project" value="InterPro"/>
</dbReference>
<evidence type="ECO:0000256" key="1">
    <source>
        <dbReference type="ARBA" id="ARBA00004613"/>
    </source>
</evidence>
<feature type="domain" description="Glycosyl transferase 48" evidence="4">
    <location>
        <begin position="96"/>
        <end position="141"/>
    </location>
</feature>
<dbReference type="PANTHER" id="PTHR10795">
    <property type="entry name" value="PROPROTEIN CONVERTASE SUBTILISIN/KEXIN"/>
    <property type="match status" value="1"/>
</dbReference>
<proteinExistence type="inferred from homology"/>
<keyword evidence="6" id="KW-1185">Reference proteome</keyword>
<comment type="subcellular location">
    <subcellularLocation>
        <location evidence="1">Secreted</location>
    </subcellularLocation>
</comment>
<dbReference type="Gene3D" id="3.40.50.300">
    <property type="entry name" value="P-loop containing nucleotide triphosphate hydrolases"/>
    <property type="match status" value="1"/>
</dbReference>
<dbReference type="AlphaFoldDB" id="A0A9D5A5C0"/>
<dbReference type="EMBL" id="JAMSHJ010000006">
    <property type="protein sequence ID" value="KAI5398197.1"/>
    <property type="molecule type" value="Genomic_DNA"/>
</dbReference>